<dbReference type="Pfam" id="PF00528">
    <property type="entry name" value="BPD_transp_1"/>
    <property type="match status" value="1"/>
</dbReference>
<dbReference type="PROSITE" id="PS50928">
    <property type="entry name" value="ABC_TM1"/>
    <property type="match status" value="1"/>
</dbReference>
<feature type="domain" description="ABC transmembrane type-1" evidence="9">
    <location>
        <begin position="130"/>
        <end position="310"/>
    </location>
</feature>
<dbReference type="Proteomes" id="UP000305792">
    <property type="component" value="Unassembled WGS sequence"/>
</dbReference>
<evidence type="ECO:0000256" key="6">
    <source>
        <dbReference type="ARBA" id="ARBA00023136"/>
    </source>
</evidence>
<keyword evidence="6 7" id="KW-0472">Membrane</keyword>
<keyword evidence="5 7" id="KW-1133">Transmembrane helix</keyword>
<dbReference type="OrthoDB" id="9796361at2"/>
<dbReference type="InterPro" id="IPR035906">
    <property type="entry name" value="MetI-like_sf"/>
</dbReference>
<evidence type="ECO:0000313" key="11">
    <source>
        <dbReference type="Proteomes" id="UP000305792"/>
    </source>
</evidence>
<dbReference type="GO" id="GO:0042918">
    <property type="term" value="P:alkanesulfonate transmembrane transport"/>
    <property type="evidence" value="ECO:0007669"/>
    <property type="project" value="UniProtKB-ARBA"/>
</dbReference>
<dbReference type="PANTHER" id="PTHR30151">
    <property type="entry name" value="ALKANE SULFONATE ABC TRANSPORTER-RELATED, MEMBRANE SUBUNIT"/>
    <property type="match status" value="1"/>
</dbReference>
<feature type="transmembrane region" description="Helical" evidence="7">
    <location>
        <begin position="82"/>
        <end position="102"/>
    </location>
</feature>
<keyword evidence="4 7" id="KW-0812">Transmembrane</keyword>
<feature type="transmembrane region" description="Helical" evidence="7">
    <location>
        <begin position="196"/>
        <end position="215"/>
    </location>
</feature>
<dbReference type="GO" id="GO:0005886">
    <property type="term" value="C:plasma membrane"/>
    <property type="evidence" value="ECO:0007669"/>
    <property type="project" value="UniProtKB-SubCell"/>
</dbReference>
<proteinExistence type="inferred from homology"/>
<dbReference type="SUPFAM" id="SSF161098">
    <property type="entry name" value="MetI-like"/>
    <property type="match status" value="1"/>
</dbReference>
<accession>A0A4S8P8E0</accession>
<dbReference type="Gene3D" id="1.10.3720.10">
    <property type="entry name" value="MetI-like"/>
    <property type="match status" value="1"/>
</dbReference>
<name>A0A4S8P8E0_9ACTN</name>
<sequence>MRCSGPPTTASAGLGACTRTARPLQTFTTAQSFPPPDRPHLRPAGGSPKPVGAIVTTIPIKNIGQVDIRSVAAKLRLDRLRVLIGPVVLVALWQIGSATGLIPEQTLAAPSTVIAAGGELLETGRLQEHLLVSLGRAAAGLALGVGVGAFLAVVAGLFRLGEDLIDGPMQILRAIPALALVPLAIVWFGIGEEVKIFLVVFATAFPVYVNTHAAIRGLDPRFAELARTAELGRLGLVRQVILPGALPGFFTGLRFATAISWLVLVVSEQINATSGIGFLMTQARSFAQTDVIVVGLVVYGLLGLVSDRLVRLIEGRVLPWRRTFEAR</sequence>
<gene>
    <name evidence="10" type="ORF">E9998_18085</name>
</gene>
<dbReference type="InterPro" id="IPR000515">
    <property type="entry name" value="MetI-like"/>
</dbReference>
<feature type="transmembrane region" description="Helical" evidence="7">
    <location>
        <begin position="137"/>
        <end position="158"/>
    </location>
</feature>
<evidence type="ECO:0000256" key="3">
    <source>
        <dbReference type="ARBA" id="ARBA00022475"/>
    </source>
</evidence>
<comment type="caution">
    <text evidence="10">The sequence shown here is derived from an EMBL/GenBank/DDBJ whole genome shotgun (WGS) entry which is preliminary data.</text>
</comment>
<evidence type="ECO:0000256" key="4">
    <source>
        <dbReference type="ARBA" id="ARBA00022692"/>
    </source>
</evidence>
<evidence type="ECO:0000259" key="9">
    <source>
        <dbReference type="PROSITE" id="PS50928"/>
    </source>
</evidence>
<evidence type="ECO:0000256" key="8">
    <source>
        <dbReference type="SAM" id="MobiDB-lite"/>
    </source>
</evidence>
<comment type="subcellular location">
    <subcellularLocation>
        <location evidence="1 7">Cell membrane</location>
        <topology evidence="1 7">Multi-pass membrane protein</topology>
    </subcellularLocation>
</comment>
<keyword evidence="3" id="KW-1003">Cell membrane</keyword>
<feature type="region of interest" description="Disordered" evidence="8">
    <location>
        <begin position="28"/>
        <end position="48"/>
    </location>
</feature>
<dbReference type="CDD" id="cd06261">
    <property type="entry name" value="TM_PBP2"/>
    <property type="match status" value="1"/>
</dbReference>
<dbReference type="AlphaFoldDB" id="A0A4S8P8E0"/>
<feature type="transmembrane region" description="Helical" evidence="7">
    <location>
        <begin position="286"/>
        <end position="306"/>
    </location>
</feature>
<comment type="similarity">
    <text evidence="7">Belongs to the binding-protein-dependent transport system permease family.</text>
</comment>
<evidence type="ECO:0000256" key="2">
    <source>
        <dbReference type="ARBA" id="ARBA00022448"/>
    </source>
</evidence>
<dbReference type="PROSITE" id="PS51257">
    <property type="entry name" value="PROKAR_LIPOPROTEIN"/>
    <property type="match status" value="1"/>
</dbReference>
<protein>
    <submittedName>
        <fullName evidence="10">ABC transporter permease</fullName>
    </submittedName>
</protein>
<organism evidence="10 11">
    <name type="scientific">Glycomyces paridis</name>
    <dbReference type="NCBI Taxonomy" id="2126555"/>
    <lineage>
        <taxon>Bacteria</taxon>
        <taxon>Bacillati</taxon>
        <taxon>Actinomycetota</taxon>
        <taxon>Actinomycetes</taxon>
        <taxon>Glycomycetales</taxon>
        <taxon>Glycomycetaceae</taxon>
        <taxon>Glycomyces</taxon>
    </lineage>
</organism>
<keyword evidence="2 7" id="KW-0813">Transport</keyword>
<feature type="transmembrane region" description="Helical" evidence="7">
    <location>
        <begin position="170"/>
        <end position="190"/>
    </location>
</feature>
<evidence type="ECO:0000256" key="7">
    <source>
        <dbReference type="RuleBase" id="RU363032"/>
    </source>
</evidence>
<dbReference type="PANTHER" id="PTHR30151:SF38">
    <property type="entry name" value="ALIPHATIC SULFONATES TRANSPORT PERMEASE PROTEIN SSUC-RELATED"/>
    <property type="match status" value="1"/>
</dbReference>
<dbReference type="EMBL" id="STGX01000014">
    <property type="protein sequence ID" value="THV26470.1"/>
    <property type="molecule type" value="Genomic_DNA"/>
</dbReference>
<evidence type="ECO:0000313" key="10">
    <source>
        <dbReference type="EMBL" id="THV26470.1"/>
    </source>
</evidence>
<evidence type="ECO:0000256" key="1">
    <source>
        <dbReference type="ARBA" id="ARBA00004651"/>
    </source>
</evidence>
<evidence type="ECO:0000256" key="5">
    <source>
        <dbReference type="ARBA" id="ARBA00022989"/>
    </source>
</evidence>
<reference evidence="10 11" key="1">
    <citation type="journal article" date="2018" name="Int. J. Syst. Evol. Microbiol.">
        <title>Glycomyces paridis sp. nov., isolated from the medicinal plant Paris polyphylla.</title>
        <authorList>
            <person name="Fang X.M."/>
            <person name="Bai J.L."/>
            <person name="Su J."/>
            <person name="Zhao L.L."/>
            <person name="Liu H.Y."/>
            <person name="Ma B.P."/>
            <person name="Zhang Y.Q."/>
            <person name="Yu L.Y."/>
        </authorList>
    </citation>
    <scope>NUCLEOTIDE SEQUENCE [LARGE SCALE GENOMIC DNA]</scope>
    <source>
        <strain evidence="10 11">CPCC 204357</strain>
    </source>
</reference>
<feature type="transmembrane region" description="Helical" evidence="7">
    <location>
        <begin position="236"/>
        <end position="266"/>
    </location>
</feature>
<dbReference type="FunFam" id="1.10.3720.10:FF:000003">
    <property type="entry name" value="Aliphatic sulfonate ABC transporter permease"/>
    <property type="match status" value="1"/>
</dbReference>
<keyword evidence="11" id="KW-1185">Reference proteome</keyword>